<name>A0A2G0CC35_9BACT</name>
<dbReference type="RefSeq" id="WP_099107478.1">
    <property type="nucleotide sequence ID" value="NZ_JAATJF010000003.1"/>
</dbReference>
<dbReference type="Pfam" id="PF13692">
    <property type="entry name" value="Glyco_trans_1_4"/>
    <property type="match status" value="1"/>
</dbReference>
<proteinExistence type="predicted"/>
<evidence type="ECO:0000313" key="3">
    <source>
        <dbReference type="Proteomes" id="UP000226437"/>
    </source>
</evidence>
<reference evidence="2 3" key="1">
    <citation type="submission" date="2017-10" db="EMBL/GenBank/DDBJ databases">
        <title>The draft genome sequence of Lewinella marina KCTC 32374.</title>
        <authorList>
            <person name="Wang K."/>
        </authorList>
    </citation>
    <scope>NUCLEOTIDE SEQUENCE [LARGE SCALE GENOMIC DNA]</scope>
    <source>
        <strain evidence="2 3">MKG-38</strain>
    </source>
</reference>
<dbReference type="OrthoDB" id="1059846at2"/>
<gene>
    <name evidence="2" type="ORF">CGL56_15420</name>
</gene>
<protein>
    <recommendedName>
        <fullName evidence="4">Glycosyltransferase</fullName>
    </recommendedName>
</protein>
<dbReference type="AlphaFoldDB" id="A0A2G0CC35"/>
<sequence>MERLTAPLTLFTGQLDSKGTGREKFRHSTMVALREISADLRVFHFVYDRSNNYVNLLKFRLDGLHLCDTPEFRAFVDQIPETGTVVFDGSNYGTAVAQVRKRKPKVRIIVLYHNVESIFFYRAFVHKKNPKSLALAAYYYVQEWIVARKADACVYLTQEDLQAANRIYPSHSSAVLPIAVACGGGVSPRPESGLPLKLLFVGGAFYANVQAARWLATAISQMPNVKLTVVGKGFDGVSGLNKDNVSVYGFVDSLDPFYNSCDVVTNPIFSGSGMKTKVAEAMYYGKPILSTEMGLHGYDAILGQPYVNIFKDEFELAGLLKGLVEKKQLGHQVFFYPQAKVDYERFYSAVAHRQQLARILS</sequence>
<comment type="caution">
    <text evidence="2">The sequence shown here is derived from an EMBL/GenBank/DDBJ whole genome shotgun (WGS) entry which is preliminary data.</text>
</comment>
<evidence type="ECO:0000313" key="2">
    <source>
        <dbReference type="EMBL" id="PHK97487.1"/>
    </source>
</evidence>
<dbReference type="EMBL" id="PDLO01000008">
    <property type="protein sequence ID" value="PHK97487.1"/>
    <property type="molecule type" value="Genomic_DNA"/>
</dbReference>
<dbReference type="PANTHER" id="PTHR46401">
    <property type="entry name" value="GLYCOSYLTRANSFERASE WBBK-RELATED"/>
    <property type="match status" value="1"/>
</dbReference>
<keyword evidence="3" id="KW-1185">Reference proteome</keyword>
<dbReference type="GO" id="GO:0016757">
    <property type="term" value="F:glycosyltransferase activity"/>
    <property type="evidence" value="ECO:0007669"/>
    <property type="project" value="TreeGrafter"/>
</dbReference>
<dbReference type="Gene3D" id="3.40.50.2000">
    <property type="entry name" value="Glycogen Phosphorylase B"/>
    <property type="match status" value="1"/>
</dbReference>
<accession>A0A2G0CC35</accession>
<keyword evidence="1" id="KW-0808">Transferase</keyword>
<dbReference type="SUPFAM" id="SSF53756">
    <property type="entry name" value="UDP-Glycosyltransferase/glycogen phosphorylase"/>
    <property type="match status" value="1"/>
</dbReference>
<dbReference type="PANTHER" id="PTHR46401:SF2">
    <property type="entry name" value="GLYCOSYLTRANSFERASE WBBK-RELATED"/>
    <property type="match status" value="1"/>
</dbReference>
<dbReference type="Proteomes" id="UP000226437">
    <property type="component" value="Unassembled WGS sequence"/>
</dbReference>
<organism evidence="2 3">
    <name type="scientific">Neolewinella marina</name>
    <dbReference type="NCBI Taxonomy" id="438751"/>
    <lineage>
        <taxon>Bacteria</taxon>
        <taxon>Pseudomonadati</taxon>
        <taxon>Bacteroidota</taxon>
        <taxon>Saprospiria</taxon>
        <taxon>Saprospirales</taxon>
        <taxon>Lewinellaceae</taxon>
        <taxon>Neolewinella</taxon>
    </lineage>
</organism>
<evidence type="ECO:0008006" key="4">
    <source>
        <dbReference type="Google" id="ProtNLM"/>
    </source>
</evidence>
<evidence type="ECO:0000256" key="1">
    <source>
        <dbReference type="ARBA" id="ARBA00022679"/>
    </source>
</evidence>